<protein>
    <recommendedName>
        <fullName evidence="2">DUF5671 domain-containing protein</fullName>
    </recommendedName>
</protein>
<keyword evidence="1" id="KW-0812">Transmembrane</keyword>
<feature type="transmembrane region" description="Helical" evidence="1">
    <location>
        <begin position="178"/>
        <end position="197"/>
    </location>
</feature>
<sequence>MFVREALLRGGSRDQIRAVLIKAGWSADRINGALAAYADLDYPVPVPMPAPYLSARDAFMYLLLFTTLYVSAFNLGDLIFKFIDHAFSTVPPATVMHGEAAFLSGVRWSVASLIIMLPVYLLIAWRLRRAIARDPARRASKVRKWLTYLTLFIASMALIGDCTSLVANFLGGEATVRFLLKVATIAVIAGAIFIYHVRDLRGEQVSGEP</sequence>
<feature type="transmembrane region" description="Helical" evidence="1">
    <location>
        <begin position="145"/>
        <end position="166"/>
    </location>
</feature>
<dbReference type="RefSeq" id="WP_102611169.1">
    <property type="nucleotide sequence ID" value="NZ_CADIKD010000003.1"/>
</dbReference>
<gene>
    <name evidence="3" type="ORF">C0Z19_17905</name>
</gene>
<evidence type="ECO:0000313" key="4">
    <source>
        <dbReference type="Proteomes" id="UP000235347"/>
    </source>
</evidence>
<keyword evidence="4" id="KW-1185">Reference proteome</keyword>
<reference evidence="3 4" key="1">
    <citation type="submission" date="2018-01" db="EMBL/GenBank/DDBJ databases">
        <title>Whole genome analyses suggest that Burkholderia sensu lato contains two further novel genera in the rhizoxinica-symbiotica group Mycetohabitans gen. nov., and Trinickia gen. nov.: implications for the evolution of diazotrophy and nodulation in the Burkholderiaceae.</title>
        <authorList>
            <person name="Estrada-de los Santos P."/>
            <person name="Palmer M."/>
            <person name="Chavez-Ramirez B."/>
            <person name="Beukes C."/>
            <person name="Steenkamp E.T."/>
            <person name="Hirsch A.M."/>
            <person name="Manyaka P."/>
            <person name="Maluk M."/>
            <person name="Lafos M."/>
            <person name="Crook M."/>
            <person name="Gross E."/>
            <person name="Simon M.F."/>
            <person name="Bueno dos Reis Junior F."/>
            <person name="Poole P.S."/>
            <person name="Venter S.N."/>
            <person name="James E.K."/>
        </authorList>
    </citation>
    <scope>NUCLEOTIDE SEQUENCE [LARGE SCALE GENOMIC DNA]</scope>
    <source>
        <strain evidence="3 4">GP25-8</strain>
    </source>
</reference>
<proteinExistence type="predicted"/>
<name>A0A2N7VXG0_9BURK</name>
<dbReference type="Proteomes" id="UP000235347">
    <property type="component" value="Unassembled WGS sequence"/>
</dbReference>
<keyword evidence="1" id="KW-0472">Membrane</keyword>
<accession>A0A2N7VXG0</accession>
<dbReference type="AlphaFoldDB" id="A0A2N7VXG0"/>
<evidence type="ECO:0000313" key="3">
    <source>
        <dbReference type="EMBL" id="PMS21845.1"/>
    </source>
</evidence>
<dbReference type="EMBL" id="PNYB01000015">
    <property type="protein sequence ID" value="PMS21845.1"/>
    <property type="molecule type" value="Genomic_DNA"/>
</dbReference>
<evidence type="ECO:0000256" key="1">
    <source>
        <dbReference type="SAM" id="Phobius"/>
    </source>
</evidence>
<feature type="domain" description="DUF5671" evidence="2">
    <location>
        <begin position="57"/>
        <end position="194"/>
    </location>
</feature>
<comment type="caution">
    <text evidence="3">The sequence shown here is derived from an EMBL/GenBank/DDBJ whole genome shotgun (WGS) entry which is preliminary data.</text>
</comment>
<dbReference type="InterPro" id="IPR043728">
    <property type="entry name" value="DUF5671"/>
</dbReference>
<feature type="transmembrane region" description="Helical" evidence="1">
    <location>
        <begin position="58"/>
        <end position="80"/>
    </location>
</feature>
<organism evidence="3 4">
    <name type="scientific">Trinickia soli</name>
    <dbReference type="NCBI Taxonomy" id="380675"/>
    <lineage>
        <taxon>Bacteria</taxon>
        <taxon>Pseudomonadati</taxon>
        <taxon>Pseudomonadota</taxon>
        <taxon>Betaproteobacteria</taxon>
        <taxon>Burkholderiales</taxon>
        <taxon>Burkholderiaceae</taxon>
        <taxon>Trinickia</taxon>
    </lineage>
</organism>
<keyword evidence="1" id="KW-1133">Transmembrane helix</keyword>
<dbReference type="Pfam" id="PF18920">
    <property type="entry name" value="DUF5671"/>
    <property type="match status" value="1"/>
</dbReference>
<evidence type="ECO:0000259" key="2">
    <source>
        <dbReference type="Pfam" id="PF18920"/>
    </source>
</evidence>
<feature type="transmembrane region" description="Helical" evidence="1">
    <location>
        <begin position="100"/>
        <end position="125"/>
    </location>
</feature>